<name>A0A7H0VJJ3_9FLAO</name>
<keyword evidence="1" id="KW-0732">Signal</keyword>
<feature type="chain" id="PRO_5029010116" description="HEAT repeat domain-containing protein" evidence="1">
    <location>
        <begin position="22"/>
        <end position="555"/>
    </location>
</feature>
<keyword evidence="3" id="KW-1185">Reference proteome</keyword>
<accession>A0A7H0VJJ3</accession>
<dbReference type="EMBL" id="CP060139">
    <property type="protein sequence ID" value="QNR25891.1"/>
    <property type="molecule type" value="Genomic_DNA"/>
</dbReference>
<reference evidence="2 3" key="1">
    <citation type="submission" date="2020-08" db="EMBL/GenBank/DDBJ databases">
        <title>Croceimicrobium hydrocarbonivorans gen. nov., sp. nov., a novel marine bacterium isolated from a bacterial consortium that degrades polyethylene terephthalate.</title>
        <authorList>
            <person name="Liu R."/>
        </authorList>
    </citation>
    <scope>NUCLEOTIDE SEQUENCE [LARGE SCALE GENOMIC DNA]</scope>
    <source>
        <strain evidence="2 3">A20-9</strain>
    </source>
</reference>
<organism evidence="2 3">
    <name type="scientific">Croceimicrobium hydrocarbonivorans</name>
    <dbReference type="NCBI Taxonomy" id="2761580"/>
    <lineage>
        <taxon>Bacteria</taxon>
        <taxon>Pseudomonadati</taxon>
        <taxon>Bacteroidota</taxon>
        <taxon>Flavobacteriia</taxon>
        <taxon>Flavobacteriales</taxon>
        <taxon>Owenweeksiaceae</taxon>
        <taxon>Croceimicrobium</taxon>
    </lineage>
</organism>
<sequence length="555" mass="64019">MHRSAFWALLFILFYASSLSAQQGSLEINWHYQEGQSQTIEAWIHPADRGESCYILRSAIIEEVRLSEGRLKELLPYQYEEDRLCFRLPAEADTKARAYIRYRIDWSSMESSAFIALLEPGFVLNALNVEAPSANGDAGQLFPAPADGDKQHIRLNLSLPEKLRLESPLKAEFEVVQEKQLSHFLKSEQALRMSDFYLAIGDFRHFDLDDVQENIADQNMILEDQKIEDFQGRHQNLINYIAREKDWMFTREGLLGLSGIEASTAVPSFPKKEDLKGSANHLAIQIAILEEFFSEDWQQHWAQYWKGQMSDTDWQEMLRKYKAEGNENPLFWHYYLAFYLESKGLSWADTNQVISPQDSLEIAKAGYFRKSRKALIVDINYRLMARENRLYLYTEIADSIILPTEITGQLSFQADSQSFDIKANLKQQDTLFIEIAEAPRSLYLDPDPWGLISWRENRPLTYLLYDLSQGPNPEIRRQALLKLLESAQPKLLTTVVGVALDSEDPELRKLGLEKFSSLRPDGKNRLRSSLEAMAQDEADVKLKQKAQELLLEMEP</sequence>
<dbReference type="Proteomes" id="UP000516305">
    <property type="component" value="Chromosome"/>
</dbReference>
<dbReference type="KEGG" id="chyd:H4K34_08605"/>
<evidence type="ECO:0000313" key="3">
    <source>
        <dbReference type="Proteomes" id="UP000516305"/>
    </source>
</evidence>
<evidence type="ECO:0000313" key="2">
    <source>
        <dbReference type="EMBL" id="QNR25891.1"/>
    </source>
</evidence>
<feature type="signal peptide" evidence="1">
    <location>
        <begin position="1"/>
        <end position="21"/>
    </location>
</feature>
<dbReference type="AlphaFoldDB" id="A0A7H0VJJ3"/>
<dbReference type="RefSeq" id="WP_210760417.1">
    <property type="nucleotide sequence ID" value="NZ_CP060139.1"/>
</dbReference>
<proteinExistence type="predicted"/>
<evidence type="ECO:0008006" key="4">
    <source>
        <dbReference type="Google" id="ProtNLM"/>
    </source>
</evidence>
<gene>
    <name evidence="2" type="ORF">H4K34_08605</name>
</gene>
<protein>
    <recommendedName>
        <fullName evidence="4">HEAT repeat domain-containing protein</fullName>
    </recommendedName>
</protein>
<evidence type="ECO:0000256" key="1">
    <source>
        <dbReference type="SAM" id="SignalP"/>
    </source>
</evidence>